<reference evidence="2 3" key="2">
    <citation type="submission" date="2018-03" db="EMBL/GenBank/DDBJ databases">
        <title>Draft genome of Pseudomonas putida strain KT-27.</title>
        <authorList>
            <person name="Yoshizawa S."/>
            <person name="Khan N.H."/>
            <person name="Nishimura M."/>
            <person name="Chiura H.X."/>
            <person name="Ogura Y."/>
            <person name="Hayashi T."/>
            <person name="Kogure K."/>
        </authorList>
    </citation>
    <scope>NUCLEOTIDE SEQUENCE [LARGE SCALE GENOMIC DNA]</scope>
    <source>
        <strain evidence="2 3">KT-27</strain>
    </source>
</reference>
<dbReference type="EMBL" id="MIND01000018">
    <property type="protein sequence ID" value="POF89398.1"/>
    <property type="molecule type" value="Genomic_DNA"/>
</dbReference>
<feature type="chain" id="PRO_5015651771" description="Lipoprotein" evidence="1">
    <location>
        <begin position="22"/>
        <end position="128"/>
    </location>
</feature>
<proteinExistence type="predicted"/>
<organism evidence="2 3">
    <name type="scientific">Pseudomonas putida</name>
    <name type="common">Arthrobacter siderocapsulatus</name>
    <dbReference type="NCBI Taxonomy" id="303"/>
    <lineage>
        <taxon>Bacteria</taxon>
        <taxon>Pseudomonadati</taxon>
        <taxon>Pseudomonadota</taxon>
        <taxon>Gammaproteobacteria</taxon>
        <taxon>Pseudomonadales</taxon>
        <taxon>Pseudomonadaceae</taxon>
        <taxon>Pseudomonas</taxon>
    </lineage>
</organism>
<accession>A0A2S3WFI2</accession>
<evidence type="ECO:0008006" key="4">
    <source>
        <dbReference type="Google" id="ProtNLM"/>
    </source>
</evidence>
<dbReference type="AlphaFoldDB" id="A0A2S3WFI2"/>
<name>A0A2S3WFI2_PSEPU</name>
<feature type="signal peptide" evidence="1">
    <location>
        <begin position="1"/>
        <end position="21"/>
    </location>
</feature>
<comment type="caution">
    <text evidence="2">The sequence shown here is derived from an EMBL/GenBank/DDBJ whole genome shotgun (WGS) entry which is preliminary data.</text>
</comment>
<sequence length="128" mass="13814">MFKAIGAAWLIVSAVAVSGCAGDINKAPVTKQMSVPGDLEEVYYKLTAGAPSDSDCIKWIVRSAIYPKKGEFKIEYGPQSLSGPQIFSSIVGSRNGESVDLTMRDSTWIKNSPYIKAVSNYLESGVCR</sequence>
<protein>
    <recommendedName>
        <fullName evidence="4">Lipoprotein</fullName>
    </recommendedName>
</protein>
<dbReference type="Proteomes" id="UP000237194">
    <property type="component" value="Unassembled WGS sequence"/>
</dbReference>
<gene>
    <name evidence="2" type="ORF">BGP80_16095</name>
</gene>
<evidence type="ECO:0000313" key="3">
    <source>
        <dbReference type="Proteomes" id="UP000237194"/>
    </source>
</evidence>
<evidence type="ECO:0000256" key="1">
    <source>
        <dbReference type="SAM" id="SignalP"/>
    </source>
</evidence>
<evidence type="ECO:0000313" key="2">
    <source>
        <dbReference type="EMBL" id="POF89398.1"/>
    </source>
</evidence>
<dbReference type="RefSeq" id="WP_103437457.1">
    <property type="nucleotide sequence ID" value="NZ_MIND01000018.1"/>
</dbReference>
<reference evidence="2 3" key="1">
    <citation type="submission" date="2016-08" db="EMBL/GenBank/DDBJ databases">
        <authorList>
            <person name="Seilhamer J.J."/>
        </authorList>
    </citation>
    <scope>NUCLEOTIDE SEQUENCE [LARGE SCALE GENOMIC DNA]</scope>
    <source>
        <strain evidence="2 3">KT-27</strain>
    </source>
</reference>
<keyword evidence="1" id="KW-0732">Signal</keyword>
<dbReference type="PROSITE" id="PS51257">
    <property type="entry name" value="PROKAR_LIPOPROTEIN"/>
    <property type="match status" value="1"/>
</dbReference>